<protein>
    <recommendedName>
        <fullName evidence="3">Transposase</fullName>
    </recommendedName>
</protein>
<dbReference type="GO" id="GO:0003676">
    <property type="term" value="F:nucleic acid binding"/>
    <property type="evidence" value="ECO:0007669"/>
    <property type="project" value="InterPro"/>
</dbReference>
<dbReference type="Gene3D" id="3.30.420.10">
    <property type="entry name" value="Ribonuclease H-like superfamily/Ribonuclease H"/>
    <property type="match status" value="1"/>
</dbReference>
<evidence type="ECO:0000313" key="2">
    <source>
        <dbReference type="Proteomes" id="UP001190926"/>
    </source>
</evidence>
<evidence type="ECO:0008006" key="3">
    <source>
        <dbReference type="Google" id="ProtNLM"/>
    </source>
</evidence>
<dbReference type="PANTHER" id="PTHR47169:SF2">
    <property type="entry name" value="OS01G0541250 PROTEIN"/>
    <property type="match status" value="1"/>
</dbReference>
<accession>A0AAD4P3I8</accession>
<proteinExistence type="predicted"/>
<organism evidence="1 2">
    <name type="scientific">Perilla frutescens var. hirtella</name>
    <name type="common">Perilla citriodora</name>
    <name type="synonym">Perilla setoyensis</name>
    <dbReference type="NCBI Taxonomy" id="608512"/>
    <lineage>
        <taxon>Eukaryota</taxon>
        <taxon>Viridiplantae</taxon>
        <taxon>Streptophyta</taxon>
        <taxon>Embryophyta</taxon>
        <taxon>Tracheophyta</taxon>
        <taxon>Spermatophyta</taxon>
        <taxon>Magnoliopsida</taxon>
        <taxon>eudicotyledons</taxon>
        <taxon>Gunneridae</taxon>
        <taxon>Pentapetalae</taxon>
        <taxon>asterids</taxon>
        <taxon>lamiids</taxon>
        <taxon>Lamiales</taxon>
        <taxon>Lamiaceae</taxon>
        <taxon>Nepetoideae</taxon>
        <taxon>Elsholtzieae</taxon>
        <taxon>Perilla</taxon>
    </lineage>
</organism>
<dbReference type="EMBL" id="SDAM02000175">
    <property type="protein sequence ID" value="KAH6825414.1"/>
    <property type="molecule type" value="Genomic_DNA"/>
</dbReference>
<dbReference type="InterPro" id="IPR036397">
    <property type="entry name" value="RNaseH_sf"/>
</dbReference>
<comment type="caution">
    <text evidence="1">The sequence shown here is derived from an EMBL/GenBank/DDBJ whole genome shotgun (WGS) entry which is preliminary data.</text>
</comment>
<reference evidence="1 2" key="1">
    <citation type="journal article" date="2021" name="Nat. Commun.">
        <title>Incipient diploidization of the medicinal plant Perilla within 10,000 years.</title>
        <authorList>
            <person name="Zhang Y."/>
            <person name="Shen Q."/>
            <person name="Leng L."/>
            <person name="Zhang D."/>
            <person name="Chen S."/>
            <person name="Shi Y."/>
            <person name="Ning Z."/>
            <person name="Chen S."/>
        </authorList>
    </citation>
    <scope>NUCLEOTIDE SEQUENCE [LARGE SCALE GENOMIC DNA]</scope>
    <source>
        <strain evidence="2">cv. PC099</strain>
    </source>
</reference>
<sequence>MLPLKKRSSIRTLAKGINCKKSTVGRWIRQGLIRAHTSGIRPDLTASNKLLRLRFTLEALELDMNANILTFKSMYNTIHIDEKWFYMKKETHRFYLTPEEAEPHRTCKSKKFISKIMFMCAVSMPLLAADGSVLFDGKIGVFPFTRKVPAKRASKNRSRGTLETKPIESITQEVIRDCLINQVLPAIKAKWPAEICMLEIMKVKGHNGYKIPHMGKYALSRQAILPLNLEVPSELVRQSIDHLIKAGVGTDIEELKNSLGVDRIEGN</sequence>
<evidence type="ECO:0000313" key="1">
    <source>
        <dbReference type="EMBL" id="KAH6825414.1"/>
    </source>
</evidence>
<dbReference type="Proteomes" id="UP001190926">
    <property type="component" value="Unassembled WGS sequence"/>
</dbReference>
<keyword evidence="2" id="KW-1185">Reference proteome</keyword>
<dbReference type="PANTHER" id="PTHR47169">
    <property type="entry name" value="OS01G0541250 PROTEIN"/>
    <property type="match status" value="1"/>
</dbReference>
<name>A0AAD4P3I8_PERFH</name>
<dbReference type="AlphaFoldDB" id="A0AAD4P3I8"/>
<gene>
    <name evidence="1" type="ORF">C2S53_000986</name>
</gene>